<dbReference type="Gene3D" id="1.10.630.10">
    <property type="entry name" value="Cytochrome P450"/>
    <property type="match status" value="1"/>
</dbReference>
<dbReference type="PRINTS" id="PR00359">
    <property type="entry name" value="BP450"/>
</dbReference>
<dbReference type="InterPro" id="IPR036396">
    <property type="entry name" value="Cyt_P450_sf"/>
</dbReference>
<dbReference type="GO" id="GO:0016705">
    <property type="term" value="F:oxidoreductase activity, acting on paired donors, with incorporation or reduction of molecular oxygen"/>
    <property type="evidence" value="ECO:0007669"/>
    <property type="project" value="InterPro"/>
</dbReference>
<dbReference type="PANTHER" id="PTHR46696">
    <property type="entry name" value="P450, PUTATIVE (EUROFUNG)-RELATED"/>
    <property type="match status" value="1"/>
</dbReference>
<dbReference type="GO" id="GO:0005506">
    <property type="term" value="F:iron ion binding"/>
    <property type="evidence" value="ECO:0007669"/>
    <property type="project" value="InterPro"/>
</dbReference>
<reference evidence="3 4" key="1">
    <citation type="submission" date="2017-09" db="EMBL/GenBank/DDBJ databases">
        <title>Sphingomonas ginsenosidimutans KACC 14949, whole genome shotgun sequence.</title>
        <authorList>
            <person name="Feng G."/>
            <person name="Zhu H."/>
        </authorList>
    </citation>
    <scope>NUCLEOTIDE SEQUENCE [LARGE SCALE GENOMIC DNA]</scope>
    <source>
        <strain evidence="3 4">KACC 14949</strain>
    </source>
</reference>
<dbReference type="GO" id="GO:0020037">
    <property type="term" value="F:heme binding"/>
    <property type="evidence" value="ECO:0007669"/>
    <property type="project" value="InterPro"/>
</dbReference>
<dbReference type="PROSITE" id="PS00086">
    <property type="entry name" value="CYTOCHROME_P450"/>
    <property type="match status" value="1"/>
</dbReference>
<accession>A0A2A4I283</accession>
<dbReference type="PRINTS" id="PR00385">
    <property type="entry name" value="P450"/>
</dbReference>
<dbReference type="AlphaFoldDB" id="A0A2A4I283"/>
<dbReference type="PANTHER" id="PTHR46696:SF1">
    <property type="entry name" value="CYTOCHROME P450 YJIB-RELATED"/>
    <property type="match status" value="1"/>
</dbReference>
<evidence type="ECO:0000313" key="4">
    <source>
        <dbReference type="Proteomes" id="UP000218784"/>
    </source>
</evidence>
<gene>
    <name evidence="3" type="ORF">COA17_00720</name>
</gene>
<dbReference type="InterPro" id="IPR017972">
    <property type="entry name" value="Cyt_P450_CS"/>
</dbReference>
<sequence length="423" mass="46756">MEAFDVNQIADPVLYGDPARLQAFMTWLRTEHPVARAEPPGFRPFWVLTRHAHIREVERRADIFNAGPRNTLMPIEVEEMNRQFFGLEAGVESLVTIDGARHLELRAMTQDYFLPKNIRRLEAMVDGLAEDFVGRLRGYPDGRCDVAADVVFWYPLRVAMTILGIPPADEARMLQLTHEIFGASDPAVRRPGLTIGEHLTAVVQEYGAFFAEVNARKLADPQDDVGTLIARGLEGARDLTPSERLGYYVIVATAGHDTTAASIVGGITALIEDPSLIARLRDDPALVKSFANEAIRYTAPVKHFFRTATQDYTIDDIVIRAGDHVMLNYGAATRDDAVFPDAQRFVADRSPNNHLAFGYGPHQCLGQFVAKLEIEAFFRAFAHNVASVVADGPALYTQSAFVSGIRSLPVRLEMTGEAARAAH</sequence>
<evidence type="ECO:0000256" key="1">
    <source>
        <dbReference type="ARBA" id="ARBA00010617"/>
    </source>
</evidence>
<evidence type="ECO:0000313" key="3">
    <source>
        <dbReference type="EMBL" id="PCG10028.1"/>
    </source>
</evidence>
<proteinExistence type="inferred from homology"/>
<name>A0A2A4I283_9SPHN</name>
<dbReference type="Pfam" id="PF00067">
    <property type="entry name" value="p450"/>
    <property type="match status" value="1"/>
</dbReference>
<protein>
    <submittedName>
        <fullName evidence="3">Cytochrome P450</fullName>
    </submittedName>
</protein>
<keyword evidence="2" id="KW-0560">Oxidoreductase</keyword>
<evidence type="ECO:0000256" key="2">
    <source>
        <dbReference type="RuleBase" id="RU000461"/>
    </source>
</evidence>
<organism evidence="3 4">
    <name type="scientific">Sphingomonas ginsenosidimutans</name>
    <dbReference type="NCBI Taxonomy" id="862134"/>
    <lineage>
        <taxon>Bacteria</taxon>
        <taxon>Pseudomonadati</taxon>
        <taxon>Pseudomonadota</taxon>
        <taxon>Alphaproteobacteria</taxon>
        <taxon>Sphingomonadales</taxon>
        <taxon>Sphingomonadaceae</taxon>
        <taxon>Sphingomonas</taxon>
    </lineage>
</organism>
<keyword evidence="4" id="KW-1185">Reference proteome</keyword>
<dbReference type="GO" id="GO:0004497">
    <property type="term" value="F:monooxygenase activity"/>
    <property type="evidence" value="ECO:0007669"/>
    <property type="project" value="UniProtKB-KW"/>
</dbReference>
<comment type="caution">
    <text evidence="3">The sequence shown here is derived from an EMBL/GenBank/DDBJ whole genome shotgun (WGS) entry which is preliminary data.</text>
</comment>
<dbReference type="InterPro" id="IPR002397">
    <property type="entry name" value="Cyt_P450_B"/>
</dbReference>
<dbReference type="InterPro" id="IPR001128">
    <property type="entry name" value="Cyt_P450"/>
</dbReference>
<dbReference type="Proteomes" id="UP000218784">
    <property type="component" value="Unassembled WGS sequence"/>
</dbReference>
<dbReference type="EMBL" id="NWVD01000001">
    <property type="protein sequence ID" value="PCG10028.1"/>
    <property type="molecule type" value="Genomic_DNA"/>
</dbReference>
<comment type="similarity">
    <text evidence="1 2">Belongs to the cytochrome P450 family.</text>
</comment>
<keyword evidence="2" id="KW-0349">Heme</keyword>
<dbReference type="RefSeq" id="WP_096609533.1">
    <property type="nucleotide sequence ID" value="NZ_NWVD01000001.1"/>
</dbReference>
<keyword evidence="2" id="KW-0479">Metal-binding</keyword>
<dbReference type="SUPFAM" id="SSF48264">
    <property type="entry name" value="Cytochrome P450"/>
    <property type="match status" value="1"/>
</dbReference>
<keyword evidence="2" id="KW-0408">Iron</keyword>
<keyword evidence="2" id="KW-0503">Monooxygenase</keyword>